<comment type="caution">
    <text evidence="2">The sequence shown here is derived from an EMBL/GenBank/DDBJ whole genome shotgun (WGS) entry which is preliminary data.</text>
</comment>
<feature type="compositionally biased region" description="Polar residues" evidence="1">
    <location>
        <begin position="114"/>
        <end position="123"/>
    </location>
</feature>
<name>A0AAN9XW72_PSOTE</name>
<protein>
    <submittedName>
        <fullName evidence="2">Uncharacterized protein</fullName>
    </submittedName>
</protein>
<feature type="compositionally biased region" description="Basic residues" evidence="1">
    <location>
        <begin position="88"/>
        <end position="108"/>
    </location>
</feature>
<keyword evidence="3" id="KW-1185">Reference proteome</keyword>
<organism evidence="2 3">
    <name type="scientific">Psophocarpus tetragonolobus</name>
    <name type="common">Winged bean</name>
    <name type="synonym">Dolichos tetragonolobus</name>
    <dbReference type="NCBI Taxonomy" id="3891"/>
    <lineage>
        <taxon>Eukaryota</taxon>
        <taxon>Viridiplantae</taxon>
        <taxon>Streptophyta</taxon>
        <taxon>Embryophyta</taxon>
        <taxon>Tracheophyta</taxon>
        <taxon>Spermatophyta</taxon>
        <taxon>Magnoliopsida</taxon>
        <taxon>eudicotyledons</taxon>
        <taxon>Gunneridae</taxon>
        <taxon>Pentapetalae</taxon>
        <taxon>rosids</taxon>
        <taxon>fabids</taxon>
        <taxon>Fabales</taxon>
        <taxon>Fabaceae</taxon>
        <taxon>Papilionoideae</taxon>
        <taxon>50 kb inversion clade</taxon>
        <taxon>NPAAA clade</taxon>
        <taxon>indigoferoid/millettioid clade</taxon>
        <taxon>Phaseoleae</taxon>
        <taxon>Psophocarpus</taxon>
    </lineage>
</organism>
<accession>A0AAN9XW72</accession>
<gene>
    <name evidence="2" type="ORF">VNO78_02991</name>
</gene>
<evidence type="ECO:0000256" key="1">
    <source>
        <dbReference type="SAM" id="MobiDB-lite"/>
    </source>
</evidence>
<dbReference type="Proteomes" id="UP001386955">
    <property type="component" value="Unassembled WGS sequence"/>
</dbReference>
<proteinExistence type="predicted"/>
<evidence type="ECO:0000313" key="2">
    <source>
        <dbReference type="EMBL" id="KAK7411557.1"/>
    </source>
</evidence>
<reference evidence="2 3" key="1">
    <citation type="submission" date="2024-01" db="EMBL/GenBank/DDBJ databases">
        <title>The genomes of 5 underutilized Papilionoideae crops provide insights into root nodulation and disease resistanc.</title>
        <authorList>
            <person name="Jiang F."/>
        </authorList>
    </citation>
    <scope>NUCLEOTIDE SEQUENCE [LARGE SCALE GENOMIC DNA]</scope>
    <source>
        <strain evidence="2">DUOXIRENSHENG_FW03</strain>
        <tissue evidence="2">Leaves</tissue>
    </source>
</reference>
<dbReference type="AlphaFoldDB" id="A0AAN9XW72"/>
<feature type="region of interest" description="Disordered" evidence="1">
    <location>
        <begin position="88"/>
        <end position="124"/>
    </location>
</feature>
<sequence length="186" mass="20809">MEMWRSIWVAHEEGIRKMCRTVVSNDANTKQEFCKDVMYTDEGSMKLCSSVVSDDATTKIVSCKDVALLSHACVGVVCDVRASMRSRPFGRGRSRKRGRKRKGGRRSRLQSSSEQSVTATVSHNHARFDMLKEAEVVARETWELGKQAMEERGRAEVGGGASNTIISVNIRELRNDVSLRNQVGKD</sequence>
<dbReference type="EMBL" id="JAYMYS010000001">
    <property type="protein sequence ID" value="KAK7411557.1"/>
    <property type="molecule type" value="Genomic_DNA"/>
</dbReference>
<evidence type="ECO:0000313" key="3">
    <source>
        <dbReference type="Proteomes" id="UP001386955"/>
    </source>
</evidence>